<organism evidence="1 2">
    <name type="scientific">Peronosclerospora sorghi</name>
    <dbReference type="NCBI Taxonomy" id="230839"/>
    <lineage>
        <taxon>Eukaryota</taxon>
        <taxon>Sar</taxon>
        <taxon>Stramenopiles</taxon>
        <taxon>Oomycota</taxon>
        <taxon>Peronosporomycetes</taxon>
        <taxon>Peronosporales</taxon>
        <taxon>Peronosporaceae</taxon>
        <taxon>Peronosclerospora</taxon>
    </lineage>
</organism>
<sequence>MNMVGTEHVVTAVPLTNSPIWRVSSKLRHVQKQETVNASISRRTTELTVYLQRLQQRNAMCTLVDAFSANDPAFVNLCVFIVNGVQSGVPVEPPTGVLETQTGSWTRLNGSLACTIQTHLFSTLSSTLTCQLLSQNEFKRTKDKFFTIYAANFMASCASFTDLSHKHMYLDETVPTPAFQLSFALIEPSHLLTVAVAIVKTEGGISSKCTTSAFNCTTAKVLIGSAVALEASRIRGSFPTLQNSRETRATAGELFWHQAIACKLYNGETTLSEAQKGNIQSMYQYLLGRLAQREVTLSNFVQSRGNSHKWTHSFLQKLCRRMDIEDCV</sequence>
<keyword evidence="2" id="KW-1185">Reference proteome</keyword>
<proteinExistence type="predicted"/>
<reference evidence="1 2" key="1">
    <citation type="journal article" date="2022" name="bioRxiv">
        <title>The genome of the oomycete Peronosclerospora sorghi, a cosmopolitan pathogen of maize and sorghum, is inflated with dispersed pseudogenes.</title>
        <authorList>
            <person name="Fletcher K."/>
            <person name="Martin F."/>
            <person name="Isakeit T."/>
            <person name="Cavanaugh K."/>
            <person name="Magill C."/>
            <person name="Michelmore R."/>
        </authorList>
    </citation>
    <scope>NUCLEOTIDE SEQUENCE [LARGE SCALE GENOMIC DNA]</scope>
    <source>
        <strain evidence="1">P6</strain>
    </source>
</reference>
<accession>A0ACC0WUA4</accession>
<dbReference type="EMBL" id="CM047580">
    <property type="protein sequence ID" value="KAI9922334.1"/>
    <property type="molecule type" value="Genomic_DNA"/>
</dbReference>
<protein>
    <submittedName>
        <fullName evidence="1">Uncharacterized protein</fullName>
    </submittedName>
</protein>
<name>A0ACC0WUA4_9STRA</name>
<evidence type="ECO:0000313" key="2">
    <source>
        <dbReference type="Proteomes" id="UP001163321"/>
    </source>
</evidence>
<comment type="caution">
    <text evidence="1">The sequence shown here is derived from an EMBL/GenBank/DDBJ whole genome shotgun (WGS) entry which is preliminary data.</text>
</comment>
<evidence type="ECO:0000313" key="1">
    <source>
        <dbReference type="EMBL" id="KAI9922334.1"/>
    </source>
</evidence>
<dbReference type="Proteomes" id="UP001163321">
    <property type="component" value="Chromosome 1"/>
</dbReference>
<gene>
    <name evidence="1" type="ORF">PsorP6_000602</name>
</gene>